<feature type="compositionally biased region" description="Basic residues" evidence="1">
    <location>
        <begin position="62"/>
        <end position="73"/>
    </location>
</feature>
<feature type="compositionally biased region" description="Acidic residues" evidence="1">
    <location>
        <begin position="93"/>
        <end position="105"/>
    </location>
</feature>
<comment type="caution">
    <text evidence="3">The sequence shown here is derived from an EMBL/GenBank/DDBJ whole genome shotgun (WGS) entry which is preliminary data.</text>
</comment>
<feature type="region of interest" description="Disordered" evidence="1">
    <location>
        <begin position="58"/>
        <end position="163"/>
    </location>
</feature>
<dbReference type="Proteomes" id="UP000195217">
    <property type="component" value="Unassembled WGS sequence"/>
</dbReference>
<accession>A0A9X6G3A9</accession>
<feature type="transmembrane region" description="Helical" evidence="2">
    <location>
        <begin position="20"/>
        <end position="42"/>
    </location>
</feature>
<keyword evidence="2" id="KW-1133">Transmembrane helix</keyword>
<proteinExistence type="predicted"/>
<name>A0A9X6G3A9_BACUD</name>
<keyword evidence="2" id="KW-0472">Membrane</keyword>
<feature type="compositionally biased region" description="Low complexity" evidence="1">
    <location>
        <begin position="106"/>
        <end position="136"/>
    </location>
</feature>
<reference evidence="3 4" key="1">
    <citation type="submission" date="2016-10" db="EMBL/GenBank/DDBJ databases">
        <title>Comparative genomics of Bacillus thuringiensis reveals a path to pathogens against multiple invertebrate hosts.</title>
        <authorList>
            <person name="Zheng J."/>
            <person name="Gao Q."/>
            <person name="Liu H."/>
            <person name="Peng D."/>
            <person name="Ruan L."/>
            <person name="Sun M."/>
        </authorList>
    </citation>
    <scope>NUCLEOTIDE SEQUENCE [LARGE SCALE GENOMIC DNA]</scope>
    <source>
        <strain evidence="3">BGSC 4M3</strain>
    </source>
</reference>
<sequence length="163" mass="18593">MFNISKGAMIDTINNIIYNIALYVFVFIICMWILVCIVRLFVRGLSRVIPITYTPSLQSKGNGKRKQNKKRNASYRVQSVGKKANTNKVINSDLDDEGDFNDYYDDYSSPSYYSSSNSSSSESSYSNSNYNSTSSYKNEDSSRYDSPSYNSSYNINSDENDYQ</sequence>
<evidence type="ECO:0000313" key="3">
    <source>
        <dbReference type="EMBL" id="OTZ33118.1"/>
    </source>
</evidence>
<organism evidence="3 4">
    <name type="scientific">Bacillus thuringiensis subsp. darmstadiensis</name>
    <dbReference type="NCBI Taxonomy" id="132264"/>
    <lineage>
        <taxon>Bacteria</taxon>
        <taxon>Bacillati</taxon>
        <taxon>Bacillota</taxon>
        <taxon>Bacilli</taxon>
        <taxon>Bacillales</taxon>
        <taxon>Bacillaceae</taxon>
        <taxon>Bacillus</taxon>
        <taxon>Bacillus cereus group</taxon>
    </lineage>
</organism>
<keyword evidence="2" id="KW-0812">Transmembrane</keyword>
<evidence type="ECO:0000256" key="2">
    <source>
        <dbReference type="SAM" id="Phobius"/>
    </source>
</evidence>
<dbReference type="RefSeq" id="WP_013142339.1">
    <property type="nucleotide sequence ID" value="NZ_NFEA01000038.1"/>
</dbReference>
<evidence type="ECO:0000256" key="1">
    <source>
        <dbReference type="SAM" id="MobiDB-lite"/>
    </source>
</evidence>
<protein>
    <submittedName>
        <fullName evidence="3">Uncharacterized protein</fullName>
    </submittedName>
</protein>
<dbReference type="AlphaFoldDB" id="A0A9X6G3A9"/>
<evidence type="ECO:0000313" key="4">
    <source>
        <dbReference type="Proteomes" id="UP000195217"/>
    </source>
</evidence>
<feature type="compositionally biased region" description="Low complexity" evidence="1">
    <location>
        <begin position="144"/>
        <end position="157"/>
    </location>
</feature>
<gene>
    <name evidence="3" type="ORF">BK761_14075</name>
</gene>
<dbReference type="EMBL" id="NFEA01000038">
    <property type="protein sequence ID" value="OTZ33118.1"/>
    <property type="molecule type" value="Genomic_DNA"/>
</dbReference>